<name>A0ACB7S3U6_HYAAI</name>
<proteinExistence type="predicted"/>
<comment type="caution">
    <text evidence="1">The sequence shown here is derived from an EMBL/GenBank/DDBJ whole genome shotgun (WGS) entry which is preliminary data.</text>
</comment>
<evidence type="ECO:0000313" key="1">
    <source>
        <dbReference type="EMBL" id="KAH6927459.1"/>
    </source>
</evidence>
<protein>
    <submittedName>
        <fullName evidence="1">Uncharacterized protein</fullName>
    </submittedName>
</protein>
<dbReference type="EMBL" id="CM023486">
    <property type="protein sequence ID" value="KAH6927459.1"/>
    <property type="molecule type" value="Genomic_DNA"/>
</dbReference>
<reference evidence="1" key="1">
    <citation type="submission" date="2020-05" db="EMBL/GenBank/DDBJ databases">
        <title>Large-scale comparative analyses of tick genomes elucidate their genetic diversity and vector capacities.</title>
        <authorList>
            <person name="Jia N."/>
            <person name="Wang J."/>
            <person name="Shi W."/>
            <person name="Du L."/>
            <person name="Sun Y."/>
            <person name="Zhan W."/>
            <person name="Jiang J."/>
            <person name="Wang Q."/>
            <person name="Zhang B."/>
            <person name="Ji P."/>
            <person name="Sakyi L.B."/>
            <person name="Cui X."/>
            <person name="Yuan T."/>
            <person name="Jiang B."/>
            <person name="Yang W."/>
            <person name="Lam T.T.-Y."/>
            <person name="Chang Q."/>
            <person name="Ding S."/>
            <person name="Wang X."/>
            <person name="Zhu J."/>
            <person name="Ruan X."/>
            <person name="Zhao L."/>
            <person name="Wei J."/>
            <person name="Que T."/>
            <person name="Du C."/>
            <person name="Cheng J."/>
            <person name="Dai P."/>
            <person name="Han X."/>
            <person name="Huang E."/>
            <person name="Gao Y."/>
            <person name="Liu J."/>
            <person name="Shao H."/>
            <person name="Ye R."/>
            <person name="Li L."/>
            <person name="Wei W."/>
            <person name="Wang X."/>
            <person name="Wang C."/>
            <person name="Yang T."/>
            <person name="Huo Q."/>
            <person name="Li W."/>
            <person name="Guo W."/>
            <person name="Chen H."/>
            <person name="Zhou L."/>
            <person name="Ni X."/>
            <person name="Tian J."/>
            <person name="Zhou Y."/>
            <person name="Sheng Y."/>
            <person name="Liu T."/>
            <person name="Pan Y."/>
            <person name="Xia L."/>
            <person name="Li J."/>
            <person name="Zhao F."/>
            <person name="Cao W."/>
        </authorList>
    </citation>
    <scope>NUCLEOTIDE SEQUENCE</scope>
    <source>
        <strain evidence="1">Hyas-2018</strain>
    </source>
</reference>
<gene>
    <name evidence="1" type="ORF">HPB50_004290</name>
</gene>
<evidence type="ECO:0000313" key="2">
    <source>
        <dbReference type="Proteomes" id="UP000821845"/>
    </source>
</evidence>
<organism evidence="1 2">
    <name type="scientific">Hyalomma asiaticum</name>
    <name type="common">Tick</name>
    <dbReference type="NCBI Taxonomy" id="266040"/>
    <lineage>
        <taxon>Eukaryota</taxon>
        <taxon>Metazoa</taxon>
        <taxon>Ecdysozoa</taxon>
        <taxon>Arthropoda</taxon>
        <taxon>Chelicerata</taxon>
        <taxon>Arachnida</taxon>
        <taxon>Acari</taxon>
        <taxon>Parasitiformes</taxon>
        <taxon>Ixodida</taxon>
        <taxon>Ixodoidea</taxon>
        <taxon>Ixodidae</taxon>
        <taxon>Hyalomminae</taxon>
        <taxon>Hyalomma</taxon>
    </lineage>
</organism>
<dbReference type="Proteomes" id="UP000821845">
    <property type="component" value="Chromosome 6"/>
</dbReference>
<sequence>MPTEADYELWRYLMVPFDYSTSQIKNIAGLNQRIPKYNTTVYPGALRLFNSSTMRIFRESRDS</sequence>
<accession>A0ACB7S3U6</accession>
<keyword evidence="2" id="KW-1185">Reference proteome</keyword>